<dbReference type="GO" id="GO:0016020">
    <property type="term" value="C:membrane"/>
    <property type="evidence" value="ECO:0007669"/>
    <property type="project" value="UniProtKB-SubCell"/>
</dbReference>
<dbReference type="PANTHER" id="PTHR19241">
    <property type="entry name" value="ATP-BINDING CASSETTE TRANSPORTER"/>
    <property type="match status" value="1"/>
</dbReference>
<evidence type="ECO:0000259" key="7">
    <source>
        <dbReference type="Pfam" id="PF01061"/>
    </source>
</evidence>
<evidence type="ECO:0000256" key="1">
    <source>
        <dbReference type="ARBA" id="ARBA00004141"/>
    </source>
</evidence>
<keyword evidence="5 6" id="KW-0472">Membrane</keyword>
<proteinExistence type="predicted"/>
<feature type="transmembrane region" description="Helical" evidence="6">
    <location>
        <begin position="146"/>
        <end position="170"/>
    </location>
</feature>
<dbReference type="InterPro" id="IPR013525">
    <property type="entry name" value="ABC2_TM"/>
</dbReference>
<dbReference type="Proteomes" id="UP001152130">
    <property type="component" value="Unassembled WGS sequence"/>
</dbReference>
<keyword evidence="9" id="KW-1185">Reference proteome</keyword>
<dbReference type="EMBL" id="JAPDHF010000019">
    <property type="protein sequence ID" value="KAJ4006543.1"/>
    <property type="molecule type" value="Genomic_DNA"/>
</dbReference>
<keyword evidence="2" id="KW-0813">Transport</keyword>
<protein>
    <submittedName>
        <fullName evidence="8">Multidrug resistance protein</fullName>
    </submittedName>
</protein>
<organism evidence="8 9">
    <name type="scientific">Fusarium irregulare</name>
    <dbReference type="NCBI Taxonomy" id="2494466"/>
    <lineage>
        <taxon>Eukaryota</taxon>
        <taxon>Fungi</taxon>
        <taxon>Dikarya</taxon>
        <taxon>Ascomycota</taxon>
        <taxon>Pezizomycotina</taxon>
        <taxon>Sordariomycetes</taxon>
        <taxon>Hypocreomycetidae</taxon>
        <taxon>Hypocreales</taxon>
        <taxon>Nectriaceae</taxon>
        <taxon>Fusarium</taxon>
        <taxon>Fusarium incarnatum-equiseti species complex</taxon>
    </lineage>
</organism>
<accession>A0A9W8PI31</accession>
<evidence type="ECO:0000256" key="2">
    <source>
        <dbReference type="ARBA" id="ARBA00022448"/>
    </source>
</evidence>
<feature type="transmembrane region" description="Helical" evidence="6">
    <location>
        <begin position="182"/>
        <end position="204"/>
    </location>
</feature>
<dbReference type="AlphaFoldDB" id="A0A9W8PI31"/>
<evidence type="ECO:0000313" key="8">
    <source>
        <dbReference type="EMBL" id="KAJ4006543.1"/>
    </source>
</evidence>
<evidence type="ECO:0000313" key="9">
    <source>
        <dbReference type="Proteomes" id="UP001152130"/>
    </source>
</evidence>
<evidence type="ECO:0000256" key="5">
    <source>
        <dbReference type="ARBA" id="ARBA00023136"/>
    </source>
</evidence>
<gene>
    <name evidence="8" type="primary">CDR1_6</name>
    <name evidence="8" type="ORF">NW766_010637</name>
</gene>
<reference evidence="8" key="1">
    <citation type="submission" date="2022-10" db="EMBL/GenBank/DDBJ databases">
        <title>Fusarium specimens isolated from Avocado Roots.</title>
        <authorList>
            <person name="Stajich J."/>
            <person name="Roper C."/>
            <person name="Heimlech-Rivalta G."/>
        </authorList>
    </citation>
    <scope>NUCLEOTIDE SEQUENCE</scope>
    <source>
        <strain evidence="8">CF00143</strain>
    </source>
</reference>
<keyword evidence="3 6" id="KW-0812">Transmembrane</keyword>
<sequence length="244" mass="27600">MSVFDKVVVLYEGRQIYFGNIHKAKDFFVNLGFECAPRQVTADFLTSLTNPLERRVRHGFEGKTPSTPDEFAVAWKRSQERDVLLHEIDEFNKQYPIGGPSLDAFRHFRKAVKSSSQRVKSPYVLSIPQQIRLCVGRAFQSLRSNATLVIIGSLFNAIMALVVGSIFYNLPNTTDSLYSRGALLFFGILLAAFASALEIMTLYAQRPIVEKHKKYAFYHPFTEAVGELTYIFDTLSDANCLEPP</sequence>
<keyword evidence="4 6" id="KW-1133">Transmembrane helix</keyword>
<dbReference type="GO" id="GO:0140359">
    <property type="term" value="F:ABC-type transporter activity"/>
    <property type="evidence" value="ECO:0007669"/>
    <property type="project" value="InterPro"/>
</dbReference>
<evidence type="ECO:0000256" key="3">
    <source>
        <dbReference type="ARBA" id="ARBA00022692"/>
    </source>
</evidence>
<name>A0A9W8PI31_9HYPO</name>
<comment type="caution">
    <text evidence="8">The sequence shown here is derived from an EMBL/GenBank/DDBJ whole genome shotgun (WGS) entry which is preliminary data.</text>
</comment>
<feature type="domain" description="ABC-2 type transporter transmembrane" evidence="7">
    <location>
        <begin position="129"/>
        <end position="227"/>
    </location>
</feature>
<evidence type="ECO:0000256" key="4">
    <source>
        <dbReference type="ARBA" id="ARBA00022989"/>
    </source>
</evidence>
<comment type="subcellular location">
    <subcellularLocation>
        <location evidence="1">Membrane</location>
        <topology evidence="1">Multi-pass membrane protein</topology>
    </subcellularLocation>
</comment>
<dbReference type="Pfam" id="PF01061">
    <property type="entry name" value="ABC2_membrane"/>
    <property type="match status" value="1"/>
</dbReference>
<evidence type="ECO:0000256" key="6">
    <source>
        <dbReference type="SAM" id="Phobius"/>
    </source>
</evidence>